<evidence type="ECO:0000313" key="2">
    <source>
        <dbReference type="Proteomes" id="UP000015105"/>
    </source>
</evidence>
<sequence>MDGRKTLYTLKYRIERGTEPAISIPNLDFSSAPPPACLLPTEFAVNLATYA</sequence>
<dbReference type="Proteomes" id="UP000015105">
    <property type="component" value="Chromosome 7D"/>
</dbReference>
<reference evidence="1" key="4">
    <citation type="submission" date="2019-03" db="UniProtKB">
        <authorList>
            <consortium name="EnsemblPlants"/>
        </authorList>
    </citation>
    <scope>IDENTIFICATION</scope>
</reference>
<protein>
    <submittedName>
        <fullName evidence="1">Uncharacterized protein</fullName>
    </submittedName>
</protein>
<accession>A0A453S398</accession>
<reference evidence="2" key="1">
    <citation type="journal article" date="2014" name="Science">
        <title>Ancient hybridizations among the ancestral genomes of bread wheat.</title>
        <authorList>
            <consortium name="International Wheat Genome Sequencing Consortium,"/>
            <person name="Marcussen T."/>
            <person name="Sandve S.R."/>
            <person name="Heier L."/>
            <person name="Spannagl M."/>
            <person name="Pfeifer M."/>
            <person name="Jakobsen K.S."/>
            <person name="Wulff B.B."/>
            <person name="Steuernagel B."/>
            <person name="Mayer K.F."/>
            <person name="Olsen O.A."/>
        </authorList>
    </citation>
    <scope>NUCLEOTIDE SEQUENCE [LARGE SCALE GENOMIC DNA]</scope>
    <source>
        <strain evidence="2">cv. AL8/78</strain>
    </source>
</reference>
<organism evidence="1 2">
    <name type="scientific">Aegilops tauschii subsp. strangulata</name>
    <name type="common">Goatgrass</name>
    <dbReference type="NCBI Taxonomy" id="200361"/>
    <lineage>
        <taxon>Eukaryota</taxon>
        <taxon>Viridiplantae</taxon>
        <taxon>Streptophyta</taxon>
        <taxon>Embryophyta</taxon>
        <taxon>Tracheophyta</taxon>
        <taxon>Spermatophyta</taxon>
        <taxon>Magnoliopsida</taxon>
        <taxon>Liliopsida</taxon>
        <taxon>Poales</taxon>
        <taxon>Poaceae</taxon>
        <taxon>BOP clade</taxon>
        <taxon>Pooideae</taxon>
        <taxon>Triticodae</taxon>
        <taxon>Triticeae</taxon>
        <taxon>Triticinae</taxon>
        <taxon>Aegilops</taxon>
    </lineage>
</organism>
<dbReference type="EnsemblPlants" id="AET7Gv20811000.11">
    <property type="protein sequence ID" value="AET7Gv20811000.11"/>
    <property type="gene ID" value="AET7Gv20811000"/>
</dbReference>
<reference evidence="2" key="2">
    <citation type="journal article" date="2017" name="Nat. Plants">
        <title>The Aegilops tauschii genome reveals multiple impacts of transposons.</title>
        <authorList>
            <person name="Zhao G."/>
            <person name="Zou C."/>
            <person name="Li K."/>
            <person name="Wang K."/>
            <person name="Li T."/>
            <person name="Gao L."/>
            <person name="Zhang X."/>
            <person name="Wang H."/>
            <person name="Yang Z."/>
            <person name="Liu X."/>
            <person name="Jiang W."/>
            <person name="Mao L."/>
            <person name="Kong X."/>
            <person name="Jiao Y."/>
            <person name="Jia J."/>
        </authorList>
    </citation>
    <scope>NUCLEOTIDE SEQUENCE [LARGE SCALE GENOMIC DNA]</scope>
    <source>
        <strain evidence="2">cv. AL8/78</strain>
    </source>
</reference>
<reference evidence="1" key="3">
    <citation type="journal article" date="2017" name="Nature">
        <title>Genome sequence of the progenitor of the wheat D genome Aegilops tauschii.</title>
        <authorList>
            <person name="Luo M.C."/>
            <person name="Gu Y.Q."/>
            <person name="Puiu D."/>
            <person name="Wang H."/>
            <person name="Twardziok S.O."/>
            <person name="Deal K.R."/>
            <person name="Huo N."/>
            <person name="Zhu T."/>
            <person name="Wang L."/>
            <person name="Wang Y."/>
            <person name="McGuire P.E."/>
            <person name="Liu S."/>
            <person name="Long H."/>
            <person name="Ramasamy R.K."/>
            <person name="Rodriguez J.C."/>
            <person name="Van S.L."/>
            <person name="Yuan L."/>
            <person name="Wang Z."/>
            <person name="Xia Z."/>
            <person name="Xiao L."/>
            <person name="Anderson O.D."/>
            <person name="Ouyang S."/>
            <person name="Liang Y."/>
            <person name="Zimin A.V."/>
            <person name="Pertea G."/>
            <person name="Qi P."/>
            <person name="Bennetzen J.L."/>
            <person name="Dai X."/>
            <person name="Dawson M.W."/>
            <person name="Muller H.G."/>
            <person name="Kugler K."/>
            <person name="Rivarola-Duarte L."/>
            <person name="Spannagl M."/>
            <person name="Mayer K.F.X."/>
            <person name="Lu F.H."/>
            <person name="Bevan M.W."/>
            <person name="Leroy P."/>
            <person name="Li P."/>
            <person name="You F.M."/>
            <person name="Sun Q."/>
            <person name="Liu Z."/>
            <person name="Lyons E."/>
            <person name="Wicker T."/>
            <person name="Salzberg S.L."/>
            <person name="Devos K.M."/>
            <person name="Dvorak J."/>
        </authorList>
    </citation>
    <scope>NUCLEOTIDE SEQUENCE [LARGE SCALE GENOMIC DNA]</scope>
    <source>
        <strain evidence="1">cv. AL8/78</strain>
    </source>
</reference>
<dbReference type="AlphaFoldDB" id="A0A453S398"/>
<keyword evidence="2" id="KW-1185">Reference proteome</keyword>
<name>A0A453S398_AEGTS</name>
<evidence type="ECO:0000313" key="1">
    <source>
        <dbReference type="EnsemblPlants" id="AET7Gv20811000.11"/>
    </source>
</evidence>
<reference evidence="1" key="5">
    <citation type="journal article" date="2021" name="G3 (Bethesda)">
        <title>Aegilops tauschii genome assembly Aet v5.0 features greater sequence contiguity and improved annotation.</title>
        <authorList>
            <person name="Wang L."/>
            <person name="Zhu T."/>
            <person name="Rodriguez J.C."/>
            <person name="Deal K.R."/>
            <person name="Dubcovsky J."/>
            <person name="McGuire P.E."/>
            <person name="Lux T."/>
            <person name="Spannagl M."/>
            <person name="Mayer K.F.X."/>
            <person name="Baldrich P."/>
            <person name="Meyers B.C."/>
            <person name="Huo N."/>
            <person name="Gu Y.Q."/>
            <person name="Zhou H."/>
            <person name="Devos K.M."/>
            <person name="Bennetzen J.L."/>
            <person name="Unver T."/>
            <person name="Budak H."/>
            <person name="Gulick P.J."/>
            <person name="Galiba G."/>
            <person name="Kalapos B."/>
            <person name="Nelson D.R."/>
            <person name="Li P."/>
            <person name="You F.M."/>
            <person name="Luo M.C."/>
            <person name="Dvorak J."/>
        </authorList>
    </citation>
    <scope>NUCLEOTIDE SEQUENCE [LARGE SCALE GENOMIC DNA]</scope>
    <source>
        <strain evidence="1">cv. AL8/78</strain>
    </source>
</reference>
<proteinExistence type="predicted"/>
<dbReference type="Gramene" id="AET7Gv20811000.11">
    <property type="protein sequence ID" value="AET7Gv20811000.11"/>
    <property type="gene ID" value="AET7Gv20811000"/>
</dbReference>